<dbReference type="AlphaFoldDB" id="U2Q5T2"/>
<dbReference type="SUPFAM" id="SSF55729">
    <property type="entry name" value="Acyl-CoA N-acyltransferases (Nat)"/>
    <property type="match status" value="1"/>
</dbReference>
<dbReference type="PANTHER" id="PTHR43072:SF23">
    <property type="entry name" value="UPF0039 PROTEIN C11D3.02C"/>
    <property type="match status" value="1"/>
</dbReference>
<comment type="caution">
    <text evidence="4">The sequence shown here is derived from an EMBL/GenBank/DDBJ whole genome shotgun (WGS) entry which is preliminary data.</text>
</comment>
<accession>U2Q5T2</accession>
<organism evidence="4 5">
    <name type="scientific">Clostridium intestinale URNW</name>
    <dbReference type="NCBI Taxonomy" id="1294142"/>
    <lineage>
        <taxon>Bacteria</taxon>
        <taxon>Bacillati</taxon>
        <taxon>Bacillota</taxon>
        <taxon>Clostridia</taxon>
        <taxon>Eubacteriales</taxon>
        <taxon>Clostridiaceae</taxon>
        <taxon>Clostridium</taxon>
    </lineage>
</organism>
<gene>
    <name evidence="4" type="ORF">CINTURNW_1140</name>
</gene>
<reference evidence="4 5" key="1">
    <citation type="journal article" date="2013" name="Genome Announc.">
        <title>Draft Genome Sequence of the Hydrogen- and Ethanol-Producing Bacterium Clostridium intestinale Strain URNW.</title>
        <authorList>
            <person name="Lal S."/>
            <person name="Ramachandran U."/>
            <person name="Zhang X."/>
            <person name="Sparling R."/>
            <person name="Levin D.B."/>
        </authorList>
    </citation>
    <scope>NUCLEOTIDE SEQUENCE [LARGE SCALE GENOMIC DNA]</scope>
    <source>
        <strain evidence="4 5">URNW</strain>
    </source>
</reference>
<dbReference type="eggNOG" id="COG1247">
    <property type="taxonomic scope" value="Bacteria"/>
</dbReference>
<evidence type="ECO:0000313" key="5">
    <source>
        <dbReference type="Proteomes" id="UP000016721"/>
    </source>
</evidence>
<keyword evidence="1 4" id="KW-0808">Transferase</keyword>
<dbReference type="HOGENOM" id="CLU_013985_4_3_9"/>
<dbReference type="InterPro" id="IPR000182">
    <property type="entry name" value="GNAT_dom"/>
</dbReference>
<protein>
    <submittedName>
        <fullName evidence="4">Phosphinothricin acetyltransferase</fullName>
    </submittedName>
</protein>
<name>U2Q5T2_9CLOT</name>
<evidence type="ECO:0000259" key="3">
    <source>
        <dbReference type="PROSITE" id="PS51186"/>
    </source>
</evidence>
<dbReference type="Pfam" id="PF00583">
    <property type="entry name" value="Acetyltransf_1"/>
    <property type="match status" value="1"/>
</dbReference>
<keyword evidence="5" id="KW-1185">Reference proteome</keyword>
<keyword evidence="2" id="KW-0012">Acyltransferase</keyword>
<dbReference type="EMBL" id="APJA01000011">
    <property type="protein sequence ID" value="ERK31489.1"/>
    <property type="molecule type" value="Genomic_DNA"/>
</dbReference>
<dbReference type="CDD" id="cd04301">
    <property type="entry name" value="NAT_SF"/>
    <property type="match status" value="1"/>
</dbReference>
<sequence length="165" mass="19200">MDMIIRKAEITDLKELLEIYNYEVKNGVATLDLEPRTLEQREEWFYKHNIHNHPLFVAEIDNCVAGYASLSSYREKEAYRSTVELSIYIGADYRKRGIASKLMEFTLDEAKKDERTHTVVSVITAGNEASRKLHEKFGFEFCGTIKEVGMKFGEYRDIENYRLGV</sequence>
<dbReference type="PROSITE" id="PS51186">
    <property type="entry name" value="GNAT"/>
    <property type="match status" value="1"/>
</dbReference>
<dbReference type="PATRIC" id="fig|1294142.3.peg.1140"/>
<evidence type="ECO:0000256" key="2">
    <source>
        <dbReference type="ARBA" id="ARBA00023315"/>
    </source>
</evidence>
<evidence type="ECO:0000313" key="4">
    <source>
        <dbReference type="EMBL" id="ERK31489.1"/>
    </source>
</evidence>
<dbReference type="Gene3D" id="3.40.630.30">
    <property type="match status" value="1"/>
</dbReference>
<evidence type="ECO:0000256" key="1">
    <source>
        <dbReference type="ARBA" id="ARBA00022679"/>
    </source>
</evidence>
<dbReference type="InterPro" id="IPR016181">
    <property type="entry name" value="Acyl_CoA_acyltransferase"/>
</dbReference>
<dbReference type="Proteomes" id="UP000016721">
    <property type="component" value="Unassembled WGS sequence"/>
</dbReference>
<dbReference type="PANTHER" id="PTHR43072">
    <property type="entry name" value="N-ACETYLTRANSFERASE"/>
    <property type="match status" value="1"/>
</dbReference>
<proteinExistence type="predicted"/>
<dbReference type="STRING" id="1294142.CINTURNW_1140"/>
<dbReference type="GO" id="GO:0016747">
    <property type="term" value="F:acyltransferase activity, transferring groups other than amino-acyl groups"/>
    <property type="evidence" value="ECO:0007669"/>
    <property type="project" value="InterPro"/>
</dbReference>
<feature type="domain" description="N-acetyltransferase" evidence="3">
    <location>
        <begin position="3"/>
        <end position="162"/>
    </location>
</feature>